<organism evidence="3 4">
    <name type="scientific">Fomitopsis schrenkii</name>
    <name type="common">Brown rot fungus</name>
    <dbReference type="NCBI Taxonomy" id="2126942"/>
    <lineage>
        <taxon>Eukaryota</taxon>
        <taxon>Fungi</taxon>
        <taxon>Dikarya</taxon>
        <taxon>Basidiomycota</taxon>
        <taxon>Agaricomycotina</taxon>
        <taxon>Agaricomycetes</taxon>
        <taxon>Polyporales</taxon>
        <taxon>Fomitopsis</taxon>
    </lineage>
</organism>
<feature type="compositionally biased region" description="Acidic residues" evidence="2">
    <location>
        <begin position="94"/>
        <end position="106"/>
    </location>
</feature>
<gene>
    <name evidence="3" type="ORF">FOMPIDRAFT_82710</name>
</gene>
<feature type="compositionally biased region" description="Polar residues" evidence="2">
    <location>
        <begin position="184"/>
        <end position="203"/>
    </location>
</feature>
<accession>S8DQK6</accession>
<evidence type="ECO:0000256" key="1">
    <source>
        <dbReference type="SAM" id="Coils"/>
    </source>
</evidence>
<proteinExistence type="predicted"/>
<dbReference type="EMBL" id="KE504218">
    <property type="protein sequence ID" value="EPS94967.1"/>
    <property type="molecule type" value="Genomic_DNA"/>
</dbReference>
<dbReference type="AlphaFoldDB" id="S8DQK6"/>
<keyword evidence="4" id="KW-1185">Reference proteome</keyword>
<dbReference type="Proteomes" id="UP000015241">
    <property type="component" value="Unassembled WGS sequence"/>
</dbReference>
<feature type="region of interest" description="Disordered" evidence="2">
    <location>
        <begin position="46"/>
        <end position="106"/>
    </location>
</feature>
<evidence type="ECO:0000256" key="2">
    <source>
        <dbReference type="SAM" id="MobiDB-lite"/>
    </source>
</evidence>
<evidence type="ECO:0000313" key="3">
    <source>
        <dbReference type="EMBL" id="EPS94967.1"/>
    </source>
</evidence>
<sequence>MPSLIPAANNTYHPSHSNVKLEEHMGTEVSSLEMYLLKNSVRFAQSSFSRGGDTDDRRRDITDDDAPMWEPTLPKRAASPTLDDQPYAKRRCGEDEDEPSAVLSDEDPCFWHNADVRYDGVLSGSPPDLFGKDMKGITQHDKENACAHSDTPDVSALYPLAAFRKTISVPAPSSPHPRGATALRDTSNTSTSSNPRGGSITIESVVTTPPRPLTIAINRLLSRTLRALQPTVRTPLRQERSLPRVMPTQDPEDAPRIQHPTPPAISEYSALGLAFPEFPSASPGLVADIALARVESSARDAHAHQGRLDFPGAPLQVPAYAVTAREETAGALTGVGVGGLDRAAIAVLQGRFASLEKDYRKLADELRRERATRIFVEVQARRMLSALVKVRDRRGSSRTIKRTIKEALKMVRTAQVLSPRNRAHPTSHCAPAAPSAPQH</sequence>
<protein>
    <submittedName>
        <fullName evidence="3">Uncharacterized protein</fullName>
    </submittedName>
</protein>
<dbReference type="HOGENOM" id="CLU_624106_0_0_1"/>
<feature type="coiled-coil region" evidence="1">
    <location>
        <begin position="345"/>
        <end position="372"/>
    </location>
</feature>
<evidence type="ECO:0000313" key="4">
    <source>
        <dbReference type="Proteomes" id="UP000015241"/>
    </source>
</evidence>
<name>S8DQK6_FOMSC</name>
<feature type="region of interest" description="Disordered" evidence="2">
    <location>
        <begin position="418"/>
        <end position="439"/>
    </location>
</feature>
<dbReference type="InParanoid" id="S8DQK6"/>
<reference evidence="3 4" key="1">
    <citation type="journal article" date="2012" name="Science">
        <title>The Paleozoic origin of enzymatic lignin decomposition reconstructed from 31 fungal genomes.</title>
        <authorList>
            <person name="Floudas D."/>
            <person name="Binder M."/>
            <person name="Riley R."/>
            <person name="Barry K."/>
            <person name="Blanchette R.A."/>
            <person name="Henrissat B."/>
            <person name="Martinez A.T."/>
            <person name="Otillar R."/>
            <person name="Spatafora J.W."/>
            <person name="Yadav J.S."/>
            <person name="Aerts A."/>
            <person name="Benoit I."/>
            <person name="Boyd A."/>
            <person name="Carlson A."/>
            <person name="Copeland A."/>
            <person name="Coutinho P.M."/>
            <person name="de Vries R.P."/>
            <person name="Ferreira P."/>
            <person name="Findley K."/>
            <person name="Foster B."/>
            <person name="Gaskell J."/>
            <person name="Glotzer D."/>
            <person name="Gorecki P."/>
            <person name="Heitman J."/>
            <person name="Hesse C."/>
            <person name="Hori C."/>
            <person name="Igarashi K."/>
            <person name="Jurgens J.A."/>
            <person name="Kallen N."/>
            <person name="Kersten P."/>
            <person name="Kohler A."/>
            <person name="Kuees U."/>
            <person name="Kumar T.K.A."/>
            <person name="Kuo A."/>
            <person name="LaButti K."/>
            <person name="Larrondo L.F."/>
            <person name="Lindquist E."/>
            <person name="Ling A."/>
            <person name="Lombard V."/>
            <person name="Lucas S."/>
            <person name="Lundell T."/>
            <person name="Martin R."/>
            <person name="McLaughlin D.J."/>
            <person name="Morgenstern I."/>
            <person name="Morin E."/>
            <person name="Murat C."/>
            <person name="Nagy L.G."/>
            <person name="Nolan M."/>
            <person name="Ohm R.A."/>
            <person name="Patyshakuliyeva A."/>
            <person name="Rokas A."/>
            <person name="Ruiz-Duenas F.J."/>
            <person name="Sabat G."/>
            <person name="Salamov A."/>
            <person name="Samejima M."/>
            <person name="Schmutz J."/>
            <person name="Slot J.C."/>
            <person name="St John F."/>
            <person name="Stenlid J."/>
            <person name="Sun H."/>
            <person name="Sun S."/>
            <person name="Syed K."/>
            <person name="Tsang A."/>
            <person name="Wiebenga A."/>
            <person name="Young D."/>
            <person name="Pisabarro A."/>
            <person name="Eastwood D.C."/>
            <person name="Martin F."/>
            <person name="Cullen D."/>
            <person name="Grigoriev I.V."/>
            <person name="Hibbett D.S."/>
        </authorList>
    </citation>
    <scope>NUCLEOTIDE SEQUENCE</scope>
    <source>
        <strain evidence="4">FP-58527</strain>
    </source>
</reference>
<feature type="region of interest" description="Disordered" evidence="2">
    <location>
        <begin position="169"/>
        <end position="203"/>
    </location>
</feature>
<keyword evidence="1" id="KW-0175">Coiled coil</keyword>
<feature type="compositionally biased region" description="Basic and acidic residues" evidence="2">
    <location>
        <begin position="52"/>
        <end position="61"/>
    </location>
</feature>